<evidence type="ECO:0000313" key="4">
    <source>
        <dbReference type="Proteomes" id="UP000433883"/>
    </source>
</evidence>
<proteinExistence type="predicted"/>
<reference evidence="3 4" key="1">
    <citation type="submission" date="2019-11" db="EMBL/GenBank/DDBJ databases">
        <title>Venturia inaequalis Genome Resource.</title>
        <authorList>
            <person name="Lichtner F.J."/>
        </authorList>
    </citation>
    <scope>NUCLEOTIDE SEQUENCE [LARGE SCALE GENOMIC DNA]</scope>
    <source>
        <strain evidence="3">Bline_iso_100314</strain>
    </source>
</reference>
<name>A0A8H3YVE4_VENIN</name>
<keyword evidence="2" id="KW-0812">Transmembrane</keyword>
<feature type="transmembrane region" description="Helical" evidence="2">
    <location>
        <begin position="177"/>
        <end position="201"/>
    </location>
</feature>
<dbReference type="EMBL" id="WNWQ01000188">
    <property type="protein sequence ID" value="KAE9975039.1"/>
    <property type="molecule type" value="Genomic_DNA"/>
</dbReference>
<feature type="region of interest" description="Disordered" evidence="1">
    <location>
        <begin position="478"/>
        <end position="538"/>
    </location>
</feature>
<feature type="compositionally biased region" description="Basic and acidic residues" evidence="1">
    <location>
        <begin position="499"/>
        <end position="508"/>
    </location>
</feature>
<keyword evidence="2" id="KW-1133">Transmembrane helix</keyword>
<evidence type="ECO:0000256" key="1">
    <source>
        <dbReference type="SAM" id="MobiDB-lite"/>
    </source>
</evidence>
<feature type="transmembrane region" description="Helical" evidence="2">
    <location>
        <begin position="62"/>
        <end position="82"/>
    </location>
</feature>
<feature type="compositionally biased region" description="Pro residues" evidence="1">
    <location>
        <begin position="478"/>
        <end position="494"/>
    </location>
</feature>
<dbReference type="Proteomes" id="UP000433883">
    <property type="component" value="Unassembled WGS sequence"/>
</dbReference>
<evidence type="ECO:0000256" key="2">
    <source>
        <dbReference type="SAM" id="Phobius"/>
    </source>
</evidence>
<evidence type="ECO:0000313" key="3">
    <source>
        <dbReference type="EMBL" id="KAE9975039.1"/>
    </source>
</evidence>
<accession>A0A8H3YVE4</accession>
<comment type="caution">
    <text evidence="3">The sequence shown here is derived from an EMBL/GenBank/DDBJ whole genome shotgun (WGS) entry which is preliminary data.</text>
</comment>
<gene>
    <name evidence="3" type="ORF">BLS_002781</name>
</gene>
<protein>
    <submittedName>
        <fullName evidence="3">Uncharacterized protein</fullName>
    </submittedName>
</protein>
<organism evidence="3 4">
    <name type="scientific">Venturia inaequalis</name>
    <name type="common">Apple scab fungus</name>
    <dbReference type="NCBI Taxonomy" id="5025"/>
    <lineage>
        <taxon>Eukaryota</taxon>
        <taxon>Fungi</taxon>
        <taxon>Dikarya</taxon>
        <taxon>Ascomycota</taxon>
        <taxon>Pezizomycotina</taxon>
        <taxon>Dothideomycetes</taxon>
        <taxon>Pleosporomycetidae</taxon>
        <taxon>Venturiales</taxon>
        <taxon>Venturiaceae</taxon>
        <taxon>Venturia</taxon>
    </lineage>
</organism>
<dbReference type="AlphaFoldDB" id="A0A8H3YVE4"/>
<feature type="transmembrane region" description="Helical" evidence="2">
    <location>
        <begin position="94"/>
        <end position="118"/>
    </location>
</feature>
<sequence length="538" mass="59701">MVCTARARSELYQLDATWMVKFRLRILQNALCGLSIGAAAFTLSHTSEFIPEAWKKTDTVAYYLPISILTIIWNTVNFIWLGKKRRPLPTKPNAGVHTVLSLAFLLLGVICTIIVAGARGKLFNDLYDLQTDGSHDVVAANGTIVQVSSQNVASCPAFSDCAEQQHWLDRAYLRNGIAIGGCVLVDIAFLIHCGLSIWFLLNAIHGVDRRPAVPPKDEMEKREEAKSPWMDAALGLSKRSPKLQSCTIPQLLAFPTNLAAIKTPVLWNASCWVTDRRLDEFEQAHISRHQGKEHVEWCHFASDRHLNVSLLIVFPHLDSGFRNDPVMQKWTDEIVLPAFSKMGLGAGVLSQSWKVVRMTAEAEREETLNVNAPDTPLRGVLTKRGGAAVTEMDVANVWTEIEERANSHASGLFQGLFLVAVCHMEEGFVKEMEVEESWRQIASKWDGVVDMDYVPVESVRAFARVTLGVQSLHSTTFPVPPTPLTSPIHAPPPMARKRKVDDGDDGGKRSRFGRLQITPVDQGNGYVSNQGSQDDMEL</sequence>
<feature type="compositionally biased region" description="Polar residues" evidence="1">
    <location>
        <begin position="519"/>
        <end position="538"/>
    </location>
</feature>
<keyword evidence="2" id="KW-0472">Membrane</keyword>